<dbReference type="KEGG" id="bpm:BURPS1710b_1546"/>
<feature type="region of interest" description="Disordered" evidence="1">
    <location>
        <begin position="158"/>
        <end position="206"/>
    </location>
</feature>
<reference evidence="2 3" key="1">
    <citation type="submission" date="2005-09" db="EMBL/GenBank/DDBJ databases">
        <authorList>
            <person name="Woods D.E."/>
            <person name="Nierman W.C."/>
        </authorList>
    </citation>
    <scope>NUCLEOTIDE SEQUENCE [LARGE SCALE GENOMIC DNA]</scope>
    <source>
        <strain evidence="2 3">1710b</strain>
    </source>
</reference>
<dbReference type="InterPro" id="IPR023614">
    <property type="entry name" value="Porin_dom_sf"/>
</dbReference>
<feature type="region of interest" description="Disordered" evidence="1">
    <location>
        <begin position="22"/>
        <end position="69"/>
    </location>
</feature>
<evidence type="ECO:0000313" key="3">
    <source>
        <dbReference type="Proteomes" id="UP000002700"/>
    </source>
</evidence>
<dbReference type="GeneID" id="93059797"/>
<dbReference type="Proteomes" id="UP000002700">
    <property type="component" value="Chromosome I"/>
</dbReference>
<dbReference type="SUPFAM" id="SSF56935">
    <property type="entry name" value="Porins"/>
    <property type="match status" value="1"/>
</dbReference>
<sequence>MPASRIRHSTDGSGMVRHAVVGDRQARPCNRSTRLAEPARPATGEPSRASAAGRARQSSRSLTTEPFQASNTNRHVIGAACAAVLGATATAAAHAQSSVALHGLLDASIAYTNNQSGKHTWRQGRGLPSHTVFGLSGSDGPGARLRVAPRAGRIVDAYASRGDDRHPASVPTVRSDGAPRTPPSVRRANSACRRRGRKRIGGPDRW</sequence>
<dbReference type="AlphaFoldDB" id="Q3JU03"/>
<dbReference type="RefSeq" id="WP_011325350.1">
    <property type="nucleotide sequence ID" value="NC_007434.1"/>
</dbReference>
<name>Q3JU03_BURP1</name>
<feature type="compositionally biased region" description="Low complexity" evidence="1">
    <location>
        <begin position="47"/>
        <end position="61"/>
    </location>
</feature>
<proteinExistence type="predicted"/>
<gene>
    <name evidence="2" type="ordered locus">BURPS1710b_1546</name>
</gene>
<evidence type="ECO:0000313" key="2">
    <source>
        <dbReference type="EMBL" id="ABA49069.1"/>
    </source>
</evidence>
<dbReference type="EMBL" id="CP000124">
    <property type="protein sequence ID" value="ABA49069.1"/>
    <property type="molecule type" value="Genomic_DNA"/>
</dbReference>
<dbReference type="HOGENOM" id="CLU_112346_0_0_4"/>
<dbReference type="GO" id="GO:0015288">
    <property type="term" value="F:porin activity"/>
    <property type="evidence" value="ECO:0007669"/>
    <property type="project" value="InterPro"/>
</dbReference>
<dbReference type="EnsemblBacteria" id="ABA49069">
    <property type="protein sequence ID" value="ABA49069"/>
    <property type="gene ID" value="BURPS1710b_1546"/>
</dbReference>
<dbReference type="Gene3D" id="2.40.160.10">
    <property type="entry name" value="Porin"/>
    <property type="match status" value="1"/>
</dbReference>
<accession>Q3JU03</accession>
<organism evidence="2 3">
    <name type="scientific">Burkholderia pseudomallei (strain 1710b)</name>
    <dbReference type="NCBI Taxonomy" id="320372"/>
    <lineage>
        <taxon>Bacteria</taxon>
        <taxon>Pseudomonadati</taxon>
        <taxon>Pseudomonadota</taxon>
        <taxon>Betaproteobacteria</taxon>
        <taxon>Burkholderiales</taxon>
        <taxon>Burkholderiaceae</taxon>
        <taxon>Burkholderia</taxon>
        <taxon>pseudomallei group</taxon>
    </lineage>
</organism>
<protein>
    <submittedName>
        <fullName evidence="2">Uncharacterized protein</fullName>
    </submittedName>
</protein>
<dbReference type="GO" id="GO:0016020">
    <property type="term" value="C:membrane"/>
    <property type="evidence" value="ECO:0007669"/>
    <property type="project" value="InterPro"/>
</dbReference>
<evidence type="ECO:0000256" key="1">
    <source>
        <dbReference type="SAM" id="MobiDB-lite"/>
    </source>
</evidence>